<comment type="caution">
    <text evidence="1">The sequence shown here is derived from an EMBL/GenBank/DDBJ whole genome shotgun (WGS) entry which is preliminary data.</text>
</comment>
<dbReference type="EMBL" id="CAJVQB010001046">
    <property type="protein sequence ID" value="CAG8518617.1"/>
    <property type="molecule type" value="Genomic_DNA"/>
</dbReference>
<organism evidence="1 2">
    <name type="scientific">Gigaspora margarita</name>
    <dbReference type="NCBI Taxonomy" id="4874"/>
    <lineage>
        <taxon>Eukaryota</taxon>
        <taxon>Fungi</taxon>
        <taxon>Fungi incertae sedis</taxon>
        <taxon>Mucoromycota</taxon>
        <taxon>Glomeromycotina</taxon>
        <taxon>Glomeromycetes</taxon>
        <taxon>Diversisporales</taxon>
        <taxon>Gigasporaceae</taxon>
        <taxon>Gigaspora</taxon>
    </lineage>
</organism>
<sequence>MKVEPDIQSFIKTVYFNIEQKNLNPIKFMTTIPPRASYQLAQLTFSTNAVPLETTNCLAGYDMDLAIQYMLQQELGYFHEV</sequence>
<reference evidence="1 2" key="1">
    <citation type="submission" date="2021-06" db="EMBL/GenBank/DDBJ databases">
        <authorList>
            <person name="Kallberg Y."/>
            <person name="Tangrot J."/>
            <person name="Rosling A."/>
        </authorList>
    </citation>
    <scope>NUCLEOTIDE SEQUENCE [LARGE SCALE GENOMIC DNA]</scope>
    <source>
        <strain evidence="1 2">120-4 pot B 10/14</strain>
    </source>
</reference>
<dbReference type="Proteomes" id="UP000789901">
    <property type="component" value="Unassembled WGS sequence"/>
</dbReference>
<evidence type="ECO:0000313" key="1">
    <source>
        <dbReference type="EMBL" id="CAG8518617.1"/>
    </source>
</evidence>
<gene>
    <name evidence="1" type="ORF">GMARGA_LOCUS3038</name>
</gene>
<proteinExistence type="predicted"/>
<protein>
    <submittedName>
        <fullName evidence="1">15722_t:CDS:1</fullName>
    </submittedName>
</protein>
<accession>A0ABM8W3X5</accession>
<name>A0ABM8W3X5_GIGMA</name>
<evidence type="ECO:0000313" key="2">
    <source>
        <dbReference type="Proteomes" id="UP000789901"/>
    </source>
</evidence>
<keyword evidence="2" id="KW-1185">Reference proteome</keyword>